<dbReference type="InterPro" id="IPR029039">
    <property type="entry name" value="Flavoprotein-like_sf"/>
</dbReference>
<organism evidence="2 3">
    <name type="scientific">Candidatus Faecalibacterium intestinigallinarum</name>
    <dbReference type="NCBI Taxonomy" id="2838581"/>
    <lineage>
        <taxon>Bacteria</taxon>
        <taxon>Bacillati</taxon>
        <taxon>Bacillota</taxon>
        <taxon>Clostridia</taxon>
        <taxon>Eubacteriales</taxon>
        <taxon>Oscillospiraceae</taxon>
        <taxon>Faecalibacterium</taxon>
    </lineage>
</organism>
<reference evidence="2" key="1">
    <citation type="journal article" date="2021" name="PeerJ">
        <title>Extensive microbial diversity within the chicken gut microbiome revealed by metagenomics and culture.</title>
        <authorList>
            <person name="Gilroy R."/>
            <person name="Ravi A."/>
            <person name="Getino M."/>
            <person name="Pursley I."/>
            <person name="Horton D.L."/>
            <person name="Alikhan N.F."/>
            <person name="Baker D."/>
            <person name="Gharbi K."/>
            <person name="Hall N."/>
            <person name="Watson M."/>
            <person name="Adriaenssens E.M."/>
            <person name="Foster-Nyarko E."/>
            <person name="Jarju S."/>
            <person name="Secka A."/>
            <person name="Antonio M."/>
            <person name="Oren A."/>
            <person name="Chaudhuri R.R."/>
            <person name="La Ragione R."/>
            <person name="Hildebrand F."/>
            <person name="Pallen M.J."/>
        </authorList>
    </citation>
    <scope>NUCLEOTIDE SEQUENCE</scope>
    <source>
        <strain evidence="2">ChiHcolR34-3080</strain>
    </source>
</reference>
<dbReference type="EMBL" id="DXHQ01000083">
    <property type="protein sequence ID" value="HIW09178.1"/>
    <property type="molecule type" value="Genomic_DNA"/>
</dbReference>
<sequence>MKTLILYGSQYGTTKRYADELSRLTGLPALSYEKAVDLAGCEQIVYLGGLYAGGVKGLKQAVKKFPAGVRLILVTVGLADVQDEQNIENIRRSVCRQLPAGLLQNTVLFHLRGGIDYSKLSLPHRTMMTLLYNHARKLPPEQQSAETKAMIETFGRQVDFVDFASLGPVAAAIE</sequence>
<dbReference type="InterPro" id="IPR026816">
    <property type="entry name" value="Flavodoxin_dom"/>
</dbReference>
<dbReference type="Proteomes" id="UP000823933">
    <property type="component" value="Unassembled WGS sequence"/>
</dbReference>
<dbReference type="Pfam" id="PF12724">
    <property type="entry name" value="Flavodoxin_5"/>
    <property type="match status" value="1"/>
</dbReference>
<comment type="caution">
    <text evidence="2">The sequence shown here is derived from an EMBL/GenBank/DDBJ whole genome shotgun (WGS) entry which is preliminary data.</text>
</comment>
<name>A0A9D1QAZ0_9FIRM</name>
<gene>
    <name evidence="2" type="ORF">H9890_07260</name>
</gene>
<dbReference type="AlphaFoldDB" id="A0A9D1QAZ0"/>
<feature type="domain" description="Flavodoxin" evidence="1">
    <location>
        <begin position="4"/>
        <end position="135"/>
    </location>
</feature>
<dbReference type="SUPFAM" id="SSF52218">
    <property type="entry name" value="Flavoproteins"/>
    <property type="match status" value="2"/>
</dbReference>
<reference evidence="2" key="2">
    <citation type="submission" date="2021-04" db="EMBL/GenBank/DDBJ databases">
        <authorList>
            <person name="Gilroy R."/>
        </authorList>
    </citation>
    <scope>NUCLEOTIDE SEQUENCE</scope>
    <source>
        <strain evidence="2">ChiHcolR34-3080</strain>
    </source>
</reference>
<evidence type="ECO:0000259" key="1">
    <source>
        <dbReference type="Pfam" id="PF12724"/>
    </source>
</evidence>
<evidence type="ECO:0000313" key="3">
    <source>
        <dbReference type="Proteomes" id="UP000823933"/>
    </source>
</evidence>
<proteinExistence type="predicted"/>
<evidence type="ECO:0000313" key="2">
    <source>
        <dbReference type="EMBL" id="HIW09178.1"/>
    </source>
</evidence>
<accession>A0A9D1QAZ0</accession>
<protein>
    <submittedName>
        <fullName evidence="2">Flavodoxin domain-containing protein</fullName>
    </submittedName>
</protein>